<keyword evidence="11" id="KW-0325">Glycoprotein</keyword>
<dbReference type="GO" id="GO:0007155">
    <property type="term" value="P:cell adhesion"/>
    <property type="evidence" value="ECO:0007669"/>
    <property type="project" value="UniProtKB-KW"/>
</dbReference>
<dbReference type="Pfam" id="PF19699">
    <property type="entry name" value="CLSTN_C"/>
    <property type="match status" value="1"/>
</dbReference>
<comment type="caution">
    <text evidence="14">The sequence shown here is derived from an EMBL/GenBank/DDBJ whole genome shotgun (WGS) entry which is preliminary data.</text>
</comment>
<keyword evidence="9" id="KW-1133">Transmembrane helix</keyword>
<evidence type="ECO:0000256" key="5">
    <source>
        <dbReference type="ARBA" id="ARBA00022729"/>
    </source>
</evidence>
<feature type="compositionally biased region" description="Basic and acidic residues" evidence="12">
    <location>
        <begin position="75"/>
        <end position="90"/>
    </location>
</feature>
<evidence type="ECO:0000256" key="2">
    <source>
        <dbReference type="ARBA" id="ARBA00004479"/>
    </source>
</evidence>
<keyword evidence="4" id="KW-0812">Transmembrane</keyword>
<comment type="subcellular location">
    <subcellularLocation>
        <location evidence="1">Cell membrane</location>
    </subcellularLocation>
    <subcellularLocation>
        <location evidence="2">Membrane</location>
        <topology evidence="2">Single-pass type I membrane protein</topology>
    </subcellularLocation>
</comment>
<reference evidence="14" key="1">
    <citation type="submission" date="2022-11" db="EMBL/GenBank/DDBJ databases">
        <title>Chromosome-level genome of Pogonophryne albipinna.</title>
        <authorList>
            <person name="Jo E."/>
        </authorList>
    </citation>
    <scope>NUCLEOTIDE SEQUENCE</scope>
    <source>
        <strain evidence="14">SGF0006</strain>
        <tissue evidence="14">Muscle</tissue>
    </source>
</reference>
<dbReference type="InterPro" id="IPR045588">
    <property type="entry name" value="CLSTN_C"/>
</dbReference>
<evidence type="ECO:0000256" key="11">
    <source>
        <dbReference type="ARBA" id="ARBA00023180"/>
    </source>
</evidence>
<feature type="compositionally biased region" description="Acidic residues" evidence="12">
    <location>
        <begin position="55"/>
        <end position="74"/>
    </location>
</feature>
<evidence type="ECO:0000313" key="15">
    <source>
        <dbReference type="Proteomes" id="UP001219934"/>
    </source>
</evidence>
<evidence type="ECO:0000256" key="3">
    <source>
        <dbReference type="ARBA" id="ARBA00022475"/>
    </source>
</evidence>
<accession>A0AAD6ADL7</accession>
<dbReference type="AlphaFoldDB" id="A0AAD6ADL7"/>
<organism evidence="14 15">
    <name type="scientific">Pogonophryne albipinna</name>
    <dbReference type="NCBI Taxonomy" id="1090488"/>
    <lineage>
        <taxon>Eukaryota</taxon>
        <taxon>Metazoa</taxon>
        <taxon>Chordata</taxon>
        <taxon>Craniata</taxon>
        <taxon>Vertebrata</taxon>
        <taxon>Euteleostomi</taxon>
        <taxon>Actinopterygii</taxon>
        <taxon>Neopterygii</taxon>
        <taxon>Teleostei</taxon>
        <taxon>Neoteleostei</taxon>
        <taxon>Acanthomorphata</taxon>
        <taxon>Eupercaria</taxon>
        <taxon>Perciformes</taxon>
        <taxon>Notothenioidei</taxon>
        <taxon>Pogonophryne</taxon>
    </lineage>
</organism>
<dbReference type="GO" id="GO:0009986">
    <property type="term" value="C:cell surface"/>
    <property type="evidence" value="ECO:0007669"/>
    <property type="project" value="TreeGrafter"/>
</dbReference>
<keyword evidence="8" id="KW-0130">Cell adhesion</keyword>
<evidence type="ECO:0000256" key="12">
    <source>
        <dbReference type="SAM" id="MobiDB-lite"/>
    </source>
</evidence>
<evidence type="ECO:0000256" key="10">
    <source>
        <dbReference type="ARBA" id="ARBA00023136"/>
    </source>
</evidence>
<protein>
    <recommendedName>
        <fullName evidence="13">Calsyntenin C-terminal domain-containing protein</fullName>
    </recommendedName>
</protein>
<evidence type="ECO:0000256" key="6">
    <source>
        <dbReference type="ARBA" id="ARBA00022737"/>
    </source>
</evidence>
<dbReference type="Proteomes" id="UP001219934">
    <property type="component" value="Unassembled WGS sequence"/>
</dbReference>
<name>A0AAD6ADL7_9TELE</name>
<feature type="domain" description="Calsyntenin C-terminal" evidence="13">
    <location>
        <begin position="1"/>
        <end position="46"/>
    </location>
</feature>
<keyword evidence="5" id="KW-0732">Signal</keyword>
<evidence type="ECO:0000256" key="8">
    <source>
        <dbReference type="ARBA" id="ARBA00022889"/>
    </source>
</evidence>
<keyword evidence="7" id="KW-0106">Calcium</keyword>
<dbReference type="PANTHER" id="PTHR14139:SF5">
    <property type="entry name" value="CALSYNTENIN-3"/>
    <property type="match status" value="1"/>
</dbReference>
<dbReference type="EMBL" id="JAPTMU010000040">
    <property type="protein sequence ID" value="KAJ4923178.1"/>
    <property type="molecule type" value="Genomic_DNA"/>
</dbReference>
<proteinExistence type="predicted"/>
<keyword evidence="3" id="KW-1003">Cell membrane</keyword>
<dbReference type="PANTHER" id="PTHR14139">
    <property type="entry name" value="CALSYNTENIN"/>
    <property type="match status" value="1"/>
</dbReference>
<evidence type="ECO:0000256" key="1">
    <source>
        <dbReference type="ARBA" id="ARBA00004236"/>
    </source>
</evidence>
<keyword evidence="15" id="KW-1185">Reference proteome</keyword>
<evidence type="ECO:0000259" key="13">
    <source>
        <dbReference type="Pfam" id="PF19699"/>
    </source>
</evidence>
<dbReference type="GO" id="GO:0050806">
    <property type="term" value="P:positive regulation of synaptic transmission"/>
    <property type="evidence" value="ECO:0007669"/>
    <property type="project" value="TreeGrafter"/>
</dbReference>
<keyword evidence="10" id="KW-0472">Membrane</keyword>
<evidence type="ECO:0000256" key="9">
    <source>
        <dbReference type="ARBA" id="ARBA00022989"/>
    </source>
</evidence>
<dbReference type="GO" id="GO:0051965">
    <property type="term" value="P:positive regulation of synapse assembly"/>
    <property type="evidence" value="ECO:0007669"/>
    <property type="project" value="TreeGrafter"/>
</dbReference>
<dbReference type="GO" id="GO:0045211">
    <property type="term" value="C:postsynaptic membrane"/>
    <property type="evidence" value="ECO:0007669"/>
    <property type="project" value="TreeGrafter"/>
</dbReference>
<evidence type="ECO:0000256" key="4">
    <source>
        <dbReference type="ARBA" id="ARBA00022692"/>
    </source>
</evidence>
<keyword evidence="6" id="KW-0677">Repeat</keyword>
<evidence type="ECO:0000256" key="7">
    <source>
        <dbReference type="ARBA" id="ARBA00022837"/>
    </source>
</evidence>
<gene>
    <name evidence="14" type="ORF">JOQ06_022706</name>
</gene>
<evidence type="ECO:0000313" key="14">
    <source>
        <dbReference type="EMBL" id="KAJ4923178.1"/>
    </source>
</evidence>
<feature type="region of interest" description="Disordered" evidence="12">
    <location>
        <begin position="45"/>
        <end position="90"/>
    </location>
</feature>
<sequence length="90" mass="9958">MVILGVFRIRSIHRRGEGAGDGAKEGGNQWDDSALTIIVNPMESYESRMGISADTEGEGEEEEEEAAESPEDASDDQRIIKKEAKDARRY</sequence>